<dbReference type="STRING" id="6573.A0A210Q6F7"/>
<dbReference type="InterPro" id="IPR036412">
    <property type="entry name" value="HAD-like_sf"/>
</dbReference>
<dbReference type="PANTHER" id="PTHR47829">
    <property type="entry name" value="HYDROLASE, PUTATIVE (AFU_ORTHOLOGUE AFUA_1G12880)-RELATED"/>
    <property type="match status" value="1"/>
</dbReference>
<dbReference type="Pfam" id="PF02771">
    <property type="entry name" value="Acyl-CoA_dh_N"/>
    <property type="match status" value="1"/>
</dbReference>
<dbReference type="SUPFAM" id="SSF56112">
    <property type="entry name" value="Protein kinase-like (PK-like)"/>
    <property type="match status" value="1"/>
</dbReference>
<dbReference type="CDD" id="cd05154">
    <property type="entry name" value="ACAD10_11_N-like"/>
    <property type="match status" value="1"/>
</dbReference>
<dbReference type="InterPro" id="IPR037069">
    <property type="entry name" value="AcylCoA_DH/ox_N_sf"/>
</dbReference>
<dbReference type="InterPro" id="IPR041726">
    <property type="entry name" value="ACAD10_11_N"/>
</dbReference>
<dbReference type="InterPro" id="IPR052898">
    <property type="entry name" value="ACAD10-like"/>
</dbReference>
<dbReference type="InterPro" id="IPR009100">
    <property type="entry name" value="AcylCoA_DH/oxidase_NM_dom_sf"/>
</dbReference>
<comment type="similarity">
    <text evidence="2">Belongs to the acyl-CoA dehydrogenase family.</text>
</comment>
<dbReference type="Pfam" id="PF00702">
    <property type="entry name" value="Hydrolase"/>
    <property type="match status" value="1"/>
</dbReference>
<evidence type="ECO:0000313" key="12">
    <source>
        <dbReference type="Proteomes" id="UP000242188"/>
    </source>
</evidence>
<sequence length="1052" mass="117224">MLRCSVLLPNLLGKTFSDSSRVLLPALCTASPPGVRRMAAPNQKKTKAVIFDLGGVIVPPPFKMFEDYEKAKGLPPKSISRVVVEGGSNGSWNKLESGQLSVTQFFDVFQKEYFDLTGKNIDVAELFRGFGKYLGKPYPQMIDAVQCVRAEGLKTALLTNNWHWPGRDSSNSLPLSRSLFDVIIESCVVGMRKPDPRIYEMCLKQLDVAPEESVFLDDLGGNLKAAKALGINTIKVSNPDVAIRELEGFLGVPLHGYVEGTVAVAEHLKVPMDRLEDYLKNVLHIQSSDPPHIRCFLHGQSNPTYYVSYGGKQLVLRKKPPGKLLPSAHAVEREFQVMQALGQHGVPMPKMYGLCEDPSVIGTPFYIMEYLKGRIFIDRSLPGMTKAQRRELFSCMADTLCQIHRVDISAAGLDSFGKKGGYLKRNFTRWARQYEASKTREIESMNKLMRWITERMPSDERVTVVHGDFRLDNLIFHPDRPEVIGVLDWELSTIGDPITDLFSAMVNYYLPSDFFMFAESGDVDMREIGCPSVEEFVAEYCQKMGIPPIDNWDFYVAFGLFRFIAIIQGVYKRAISGQKSHPKSELAGMFAVRVADEAWELISKSKLKPTLSPTAGSVSADQGGKRNYSTSAGDEALGKMAVTPEALPERARDIFFRVKKFINNEIMPHEAELVKFTKSDKKWEVNPMVEELKTKAKAQGLWNLFMPVESDPDVKYGAGLTNLQYAFMAEEMGKCIWASEAFNCAAPDTGNMETLVKYGTEEQKQQWLIPLLNGEIRSCFGMTEPQVASSDATNIESSIERRSDHYLINGHKWWTSGALHPHCKVCIFMGKTDKGASVHKQQSMILVPMDAPGVKIIRPLSVFGFMDEPAGHAEVTFENVKVPLTNILLGEGRGFEIAQGRLGPGRIHHCMRLIGNAERALELMVKRTQERIAFGKPLAAQGTIQADVAQSRIEIEQARLLTLRAAYIMDNFGNKVAAPDIAMIKVAAPNMALKVIDRAIQVHGGAGLSLDFPLAAMYAHARTLRLADGPDEVHRRAVARIEYRRASKVNKL</sequence>
<dbReference type="Pfam" id="PF02770">
    <property type="entry name" value="Acyl-CoA_dh_M"/>
    <property type="match status" value="1"/>
</dbReference>
<dbReference type="InterPro" id="IPR011945">
    <property type="entry name" value="HAD-SF_ppase_IA/epoxid_hydro_N"/>
</dbReference>
<name>A0A210Q6F7_MIZYE</name>
<evidence type="ECO:0000259" key="9">
    <source>
        <dbReference type="Pfam" id="PF02770"/>
    </source>
</evidence>
<feature type="domain" description="Acyl-CoA dehydrogenase/oxidase N-terminal" evidence="10">
    <location>
        <begin position="653"/>
        <end position="775"/>
    </location>
</feature>
<keyword evidence="5" id="KW-0007">Acetylation</keyword>
<dbReference type="Gene3D" id="1.20.140.10">
    <property type="entry name" value="Butyryl-CoA Dehydrogenase, subunit A, domain 3"/>
    <property type="match status" value="1"/>
</dbReference>
<dbReference type="Gene3D" id="3.30.200.20">
    <property type="entry name" value="Phosphorylase Kinase, domain 1"/>
    <property type="match status" value="1"/>
</dbReference>
<dbReference type="Gene3D" id="3.90.1200.10">
    <property type="match status" value="1"/>
</dbReference>
<evidence type="ECO:0000259" key="7">
    <source>
        <dbReference type="Pfam" id="PF00441"/>
    </source>
</evidence>
<reference evidence="11 12" key="1">
    <citation type="journal article" date="2017" name="Nat. Ecol. Evol.">
        <title>Scallop genome provides insights into evolution of bilaterian karyotype and development.</title>
        <authorList>
            <person name="Wang S."/>
            <person name="Zhang J."/>
            <person name="Jiao W."/>
            <person name="Li J."/>
            <person name="Xun X."/>
            <person name="Sun Y."/>
            <person name="Guo X."/>
            <person name="Huan P."/>
            <person name="Dong B."/>
            <person name="Zhang L."/>
            <person name="Hu X."/>
            <person name="Sun X."/>
            <person name="Wang J."/>
            <person name="Zhao C."/>
            <person name="Wang Y."/>
            <person name="Wang D."/>
            <person name="Huang X."/>
            <person name="Wang R."/>
            <person name="Lv J."/>
            <person name="Li Y."/>
            <person name="Zhang Z."/>
            <person name="Liu B."/>
            <person name="Lu W."/>
            <person name="Hui Y."/>
            <person name="Liang J."/>
            <person name="Zhou Z."/>
            <person name="Hou R."/>
            <person name="Li X."/>
            <person name="Liu Y."/>
            <person name="Li H."/>
            <person name="Ning X."/>
            <person name="Lin Y."/>
            <person name="Zhao L."/>
            <person name="Xing Q."/>
            <person name="Dou J."/>
            <person name="Li Y."/>
            <person name="Mao J."/>
            <person name="Guo H."/>
            <person name="Dou H."/>
            <person name="Li T."/>
            <person name="Mu C."/>
            <person name="Jiang W."/>
            <person name="Fu Q."/>
            <person name="Fu X."/>
            <person name="Miao Y."/>
            <person name="Liu J."/>
            <person name="Yu Q."/>
            <person name="Li R."/>
            <person name="Liao H."/>
            <person name="Li X."/>
            <person name="Kong Y."/>
            <person name="Jiang Z."/>
            <person name="Chourrout D."/>
            <person name="Li R."/>
            <person name="Bao Z."/>
        </authorList>
    </citation>
    <scope>NUCLEOTIDE SEQUENCE [LARGE SCALE GENOMIC DNA]</scope>
    <source>
        <strain evidence="11 12">PY_sf001</strain>
    </source>
</reference>
<keyword evidence="12" id="KW-1185">Reference proteome</keyword>
<evidence type="ECO:0000256" key="6">
    <source>
        <dbReference type="ARBA" id="ARBA00023002"/>
    </source>
</evidence>
<dbReference type="InterPro" id="IPR011009">
    <property type="entry name" value="Kinase-like_dom_sf"/>
</dbReference>
<dbReference type="OrthoDB" id="434771at2759"/>
<dbReference type="InterPro" id="IPR023214">
    <property type="entry name" value="HAD_sf"/>
</dbReference>
<dbReference type="InterPro" id="IPR006439">
    <property type="entry name" value="HAD-SF_hydro_IA"/>
</dbReference>
<dbReference type="GO" id="GO:0050660">
    <property type="term" value="F:flavin adenine dinucleotide binding"/>
    <property type="evidence" value="ECO:0007669"/>
    <property type="project" value="InterPro"/>
</dbReference>
<dbReference type="EMBL" id="NEDP02004827">
    <property type="protein sequence ID" value="OWF44327.1"/>
    <property type="molecule type" value="Genomic_DNA"/>
</dbReference>
<evidence type="ECO:0000256" key="2">
    <source>
        <dbReference type="ARBA" id="ARBA00009347"/>
    </source>
</evidence>
<evidence type="ECO:0000259" key="10">
    <source>
        <dbReference type="Pfam" id="PF02771"/>
    </source>
</evidence>
<keyword evidence="6" id="KW-0560">Oxidoreductase</keyword>
<dbReference type="CDD" id="cd02603">
    <property type="entry name" value="HAD_sEH-N_like"/>
    <property type="match status" value="1"/>
</dbReference>
<dbReference type="Gene3D" id="3.40.50.1000">
    <property type="entry name" value="HAD superfamily/HAD-like"/>
    <property type="match status" value="1"/>
</dbReference>
<dbReference type="PRINTS" id="PR00413">
    <property type="entry name" value="HADHALOGNASE"/>
</dbReference>
<dbReference type="SUPFAM" id="SSF56784">
    <property type="entry name" value="HAD-like"/>
    <property type="match status" value="1"/>
</dbReference>
<dbReference type="SFLD" id="SFLDG01129">
    <property type="entry name" value="C1.5:_HAD__Beta-PGM__Phosphata"/>
    <property type="match status" value="1"/>
</dbReference>
<feature type="domain" description="Acyl-CoA dehydrogenase/oxidase C-terminal" evidence="7">
    <location>
        <begin position="892"/>
        <end position="1040"/>
    </location>
</feature>
<gene>
    <name evidence="11" type="ORF">KP79_PYT15858</name>
</gene>
<dbReference type="Proteomes" id="UP000242188">
    <property type="component" value="Unassembled WGS sequence"/>
</dbReference>
<protein>
    <submittedName>
        <fullName evidence="11">Acyl-CoA dehydrogenase family member 10</fullName>
    </submittedName>
</protein>
<feature type="domain" description="Acyl-CoA oxidase/dehydrogenase middle" evidence="9">
    <location>
        <begin position="779"/>
        <end position="880"/>
    </location>
</feature>
<accession>A0A210Q6F7</accession>
<dbReference type="Pfam" id="PF00441">
    <property type="entry name" value="Acyl-CoA_dh_1"/>
    <property type="match status" value="1"/>
</dbReference>
<evidence type="ECO:0000256" key="1">
    <source>
        <dbReference type="ARBA" id="ARBA00001974"/>
    </source>
</evidence>
<comment type="cofactor">
    <cofactor evidence="1">
        <name>FAD</name>
        <dbReference type="ChEBI" id="CHEBI:57692"/>
    </cofactor>
</comment>
<evidence type="ECO:0000259" key="8">
    <source>
        <dbReference type="Pfam" id="PF01636"/>
    </source>
</evidence>
<keyword evidence="3" id="KW-0285">Flavoprotein</keyword>
<keyword evidence="4" id="KW-0274">FAD</keyword>
<feature type="domain" description="Aminoglycoside phosphotransferase" evidence="8">
    <location>
        <begin position="295"/>
        <end position="508"/>
    </location>
</feature>
<dbReference type="Gene3D" id="1.10.150.240">
    <property type="entry name" value="Putative phosphatase, domain 2"/>
    <property type="match status" value="1"/>
</dbReference>
<dbReference type="InterPro" id="IPR006091">
    <property type="entry name" value="Acyl-CoA_Oxase/DH_mid-dom"/>
</dbReference>
<dbReference type="SUPFAM" id="SSF47203">
    <property type="entry name" value="Acyl-CoA dehydrogenase C-terminal domain-like"/>
    <property type="match status" value="1"/>
</dbReference>
<dbReference type="InterPro" id="IPR046373">
    <property type="entry name" value="Acyl-CoA_Oxase/DH_mid-dom_sf"/>
</dbReference>
<organism evidence="11 12">
    <name type="scientific">Mizuhopecten yessoensis</name>
    <name type="common">Japanese scallop</name>
    <name type="synonym">Patinopecten yessoensis</name>
    <dbReference type="NCBI Taxonomy" id="6573"/>
    <lineage>
        <taxon>Eukaryota</taxon>
        <taxon>Metazoa</taxon>
        <taxon>Spiralia</taxon>
        <taxon>Lophotrochozoa</taxon>
        <taxon>Mollusca</taxon>
        <taxon>Bivalvia</taxon>
        <taxon>Autobranchia</taxon>
        <taxon>Pteriomorphia</taxon>
        <taxon>Pectinida</taxon>
        <taxon>Pectinoidea</taxon>
        <taxon>Pectinidae</taxon>
        <taxon>Mizuhopecten</taxon>
    </lineage>
</organism>
<dbReference type="InterPro" id="IPR023198">
    <property type="entry name" value="PGP-like_dom2"/>
</dbReference>
<dbReference type="PANTHER" id="PTHR47829:SF3">
    <property type="entry name" value="AMINOGLYCOSIDE PHOSPHOTRANSFERASE DOMAIN-CONTAINING PROTEIN"/>
    <property type="match status" value="1"/>
</dbReference>
<evidence type="ECO:0000313" key="11">
    <source>
        <dbReference type="EMBL" id="OWF44327.1"/>
    </source>
</evidence>
<dbReference type="NCBIfam" id="TIGR02247">
    <property type="entry name" value="HAD-1A3-hyp"/>
    <property type="match status" value="1"/>
</dbReference>
<dbReference type="FunFam" id="1.20.140.10:FF:000018">
    <property type="entry name" value="Acyl-CoA dehydrogenase family member 10"/>
    <property type="match status" value="1"/>
</dbReference>
<evidence type="ECO:0000256" key="5">
    <source>
        <dbReference type="ARBA" id="ARBA00022990"/>
    </source>
</evidence>
<dbReference type="InterPro" id="IPR009075">
    <property type="entry name" value="AcylCo_DH/oxidase_C"/>
</dbReference>
<dbReference type="Gene3D" id="1.10.540.10">
    <property type="entry name" value="Acyl-CoA dehydrogenase/oxidase, N-terminal domain"/>
    <property type="match status" value="1"/>
</dbReference>
<dbReference type="SFLD" id="SFLDS00003">
    <property type="entry name" value="Haloacid_Dehalogenase"/>
    <property type="match status" value="1"/>
</dbReference>
<proteinExistence type="inferred from homology"/>
<dbReference type="NCBIfam" id="TIGR01509">
    <property type="entry name" value="HAD-SF-IA-v3"/>
    <property type="match status" value="1"/>
</dbReference>
<dbReference type="Gene3D" id="2.40.110.10">
    <property type="entry name" value="Butyryl-CoA Dehydrogenase, subunit A, domain 2"/>
    <property type="match status" value="1"/>
</dbReference>
<dbReference type="FunFam" id="2.40.110.10:FF:000002">
    <property type="entry name" value="Acyl-CoA dehydrogenase fadE12"/>
    <property type="match status" value="1"/>
</dbReference>
<dbReference type="InterPro" id="IPR002575">
    <property type="entry name" value="Aminoglycoside_PTrfase"/>
</dbReference>
<dbReference type="InterPro" id="IPR036250">
    <property type="entry name" value="AcylCo_DH-like_C"/>
</dbReference>
<evidence type="ECO:0000256" key="4">
    <source>
        <dbReference type="ARBA" id="ARBA00022827"/>
    </source>
</evidence>
<dbReference type="AlphaFoldDB" id="A0A210Q6F7"/>
<comment type="caution">
    <text evidence="11">The sequence shown here is derived from an EMBL/GenBank/DDBJ whole genome shotgun (WGS) entry which is preliminary data.</text>
</comment>
<evidence type="ECO:0000256" key="3">
    <source>
        <dbReference type="ARBA" id="ARBA00022630"/>
    </source>
</evidence>
<dbReference type="SUPFAM" id="SSF56645">
    <property type="entry name" value="Acyl-CoA dehydrogenase NM domain-like"/>
    <property type="match status" value="1"/>
</dbReference>
<dbReference type="InterPro" id="IPR013786">
    <property type="entry name" value="AcylCoA_DH/ox_N"/>
</dbReference>
<dbReference type="GO" id="GO:0016627">
    <property type="term" value="F:oxidoreductase activity, acting on the CH-CH group of donors"/>
    <property type="evidence" value="ECO:0007669"/>
    <property type="project" value="InterPro"/>
</dbReference>
<dbReference type="Pfam" id="PF01636">
    <property type="entry name" value="APH"/>
    <property type="match status" value="1"/>
</dbReference>